<dbReference type="AlphaFoldDB" id="A0A5B8UJN8"/>
<evidence type="ECO:0000313" key="1">
    <source>
        <dbReference type="EMBL" id="QEC56788.1"/>
    </source>
</evidence>
<protein>
    <submittedName>
        <fullName evidence="1">Uncharacterized protein</fullName>
    </submittedName>
</protein>
<dbReference type="EMBL" id="CP042433">
    <property type="protein sequence ID" value="QEC56788.1"/>
    <property type="molecule type" value="Genomic_DNA"/>
</dbReference>
<reference evidence="1 2" key="1">
    <citation type="journal article" date="2015" name="Int. J. Syst. Evol. Microbiol.">
        <title>Flavisolibacter ginsenosidimutans sp. nov., with ginsenoside-converting activity isolated from soil used for cultivating ginseng.</title>
        <authorList>
            <person name="Zhao Y."/>
            <person name="Liu Q."/>
            <person name="Kang M.S."/>
            <person name="Jin F."/>
            <person name="Yu H."/>
            <person name="Im W.T."/>
        </authorList>
    </citation>
    <scope>NUCLEOTIDE SEQUENCE [LARGE SCALE GENOMIC DNA]</scope>
    <source>
        <strain evidence="1 2">Gsoil 636</strain>
    </source>
</reference>
<keyword evidence="2" id="KW-1185">Reference proteome</keyword>
<evidence type="ECO:0000313" key="2">
    <source>
        <dbReference type="Proteomes" id="UP000321204"/>
    </source>
</evidence>
<sequence length="75" mass="7890">MARKPGLGSLLLAGAAAYGLYKVSKMSAEERSDLLNKGKKLVNDNLGELKNAFGRNGSSPNAREDVYAGDVNYGG</sequence>
<proteinExistence type="predicted"/>
<dbReference type="OrthoDB" id="9962125at2"/>
<dbReference type="Proteomes" id="UP000321204">
    <property type="component" value="Chromosome"/>
</dbReference>
<dbReference type="KEGG" id="fgg:FSB75_13060"/>
<name>A0A5B8UJN8_9BACT</name>
<accession>A0A5B8UJN8</accession>
<dbReference type="RefSeq" id="WP_146788226.1">
    <property type="nucleotide sequence ID" value="NZ_BAABIO010000003.1"/>
</dbReference>
<gene>
    <name evidence="1" type="ORF">FSB75_13060</name>
</gene>
<organism evidence="1 2">
    <name type="scientific">Flavisolibacter ginsenosidimutans</name>
    <dbReference type="NCBI Taxonomy" id="661481"/>
    <lineage>
        <taxon>Bacteria</taxon>
        <taxon>Pseudomonadati</taxon>
        <taxon>Bacteroidota</taxon>
        <taxon>Chitinophagia</taxon>
        <taxon>Chitinophagales</taxon>
        <taxon>Chitinophagaceae</taxon>
        <taxon>Flavisolibacter</taxon>
    </lineage>
</organism>